<feature type="compositionally biased region" description="Basic and acidic residues" evidence="1">
    <location>
        <begin position="194"/>
        <end position="204"/>
    </location>
</feature>
<evidence type="ECO:0000313" key="2">
    <source>
        <dbReference type="EnsemblMetazoa" id="AAEL021068-PA"/>
    </source>
</evidence>
<dbReference type="SMART" id="SM00595">
    <property type="entry name" value="MADF"/>
    <property type="match status" value="1"/>
</dbReference>
<dbReference type="PANTHER" id="PTHR12243">
    <property type="entry name" value="MADF DOMAIN TRANSCRIPTION FACTOR"/>
    <property type="match status" value="1"/>
</dbReference>
<reference evidence="2" key="2">
    <citation type="submission" date="2020-05" db="UniProtKB">
        <authorList>
            <consortium name="EnsemblMetazoa"/>
        </authorList>
    </citation>
    <scope>IDENTIFICATION</scope>
    <source>
        <strain evidence="2">LVP_AGWG</strain>
    </source>
</reference>
<proteinExistence type="predicted"/>
<feature type="compositionally biased region" description="Basic and acidic residues" evidence="1">
    <location>
        <begin position="170"/>
        <end position="184"/>
    </location>
</feature>
<evidence type="ECO:0000313" key="3">
    <source>
        <dbReference type="Proteomes" id="UP000008820"/>
    </source>
</evidence>
<keyword evidence="3" id="KW-1185">Reference proteome</keyword>
<name>A0A6I8U213_AEDAE</name>
<evidence type="ECO:0000256" key="1">
    <source>
        <dbReference type="SAM" id="MobiDB-lite"/>
    </source>
</evidence>
<dbReference type="AlphaFoldDB" id="A0A6I8U213"/>
<reference evidence="2 3" key="1">
    <citation type="submission" date="2017-06" db="EMBL/GenBank/DDBJ databases">
        <title>Aedes aegypti genome working group (AGWG) sequencing and assembly.</title>
        <authorList>
            <consortium name="Aedes aegypti Genome Working Group (AGWG)"/>
            <person name="Matthews B.J."/>
        </authorList>
    </citation>
    <scope>NUCLEOTIDE SEQUENCE [LARGE SCALE GENOMIC DNA]</scope>
    <source>
        <strain evidence="2 3">LVP_AGWG</strain>
    </source>
</reference>
<feature type="region of interest" description="Disordered" evidence="1">
    <location>
        <begin position="17"/>
        <end position="51"/>
    </location>
</feature>
<dbReference type="Pfam" id="PF10545">
    <property type="entry name" value="MADF_DNA_bdg"/>
    <property type="match status" value="1"/>
</dbReference>
<dbReference type="Proteomes" id="UP000008820">
    <property type="component" value="Chromosome 1"/>
</dbReference>
<organism evidence="2 3">
    <name type="scientific">Aedes aegypti</name>
    <name type="common">Yellowfever mosquito</name>
    <name type="synonym">Culex aegypti</name>
    <dbReference type="NCBI Taxonomy" id="7159"/>
    <lineage>
        <taxon>Eukaryota</taxon>
        <taxon>Metazoa</taxon>
        <taxon>Ecdysozoa</taxon>
        <taxon>Arthropoda</taxon>
        <taxon>Hexapoda</taxon>
        <taxon>Insecta</taxon>
        <taxon>Pterygota</taxon>
        <taxon>Neoptera</taxon>
        <taxon>Endopterygota</taxon>
        <taxon>Diptera</taxon>
        <taxon>Nematocera</taxon>
        <taxon>Culicoidea</taxon>
        <taxon>Culicidae</taxon>
        <taxon>Culicinae</taxon>
        <taxon>Aedini</taxon>
        <taxon>Aedes</taxon>
        <taxon>Stegomyia</taxon>
    </lineage>
</organism>
<dbReference type="InParanoid" id="A0A6I8U213"/>
<feature type="region of interest" description="Disordered" evidence="1">
    <location>
        <begin position="156"/>
        <end position="205"/>
    </location>
</feature>
<gene>
    <name evidence="2" type="primary">110678581</name>
</gene>
<dbReference type="OrthoDB" id="8036311at2759"/>
<accession>A0A6I8U213</accession>
<dbReference type="PROSITE" id="PS51029">
    <property type="entry name" value="MADF"/>
    <property type="match status" value="1"/>
</dbReference>
<protein>
    <submittedName>
        <fullName evidence="2">Uncharacterized protein</fullName>
    </submittedName>
</protein>
<dbReference type="EnsemblMetazoa" id="AAEL021068-RA">
    <property type="protein sequence ID" value="AAEL021068-PA"/>
    <property type="gene ID" value="AAEL021068"/>
</dbReference>
<dbReference type="InterPro" id="IPR039353">
    <property type="entry name" value="TF_Adf1"/>
</dbReference>
<sequence>MEYADVEFLELGEFIDLSPPDFDTEATEASPDVSPPAAAGKRQKKRRRTDFFSSEDKKQLAAAVKGRPEIWDLSNRDHYNSGAIDRAWREIAKQLNRTCDMCKTAWISLRESHRYRKKIVQKKSGSEGGEPLPGPSSSCLEWEFAEDLSFLPDTSRKRKTFSTTKQSESAAHEIEHERTEEEGRTNYFYQSPRSENKKPSKEDDSLSVLASNITSLIDYSKTLEDSPLVFQTALANIDRMLQRLSPDVAEDAIYEMTTLLYRKIKEQQQL</sequence>
<dbReference type="PANTHER" id="PTHR12243:SF67">
    <property type="entry name" value="COREPRESSOR OF PANGOLIN, ISOFORM A-RELATED"/>
    <property type="match status" value="1"/>
</dbReference>
<dbReference type="InterPro" id="IPR006578">
    <property type="entry name" value="MADF-dom"/>
</dbReference>